<feature type="domain" description="SANT" evidence="2">
    <location>
        <begin position="1094"/>
        <end position="1145"/>
    </location>
</feature>
<feature type="compositionally biased region" description="Basic and acidic residues" evidence="1">
    <location>
        <begin position="38"/>
        <end position="47"/>
    </location>
</feature>
<dbReference type="Gene3D" id="1.20.58.1880">
    <property type="match status" value="1"/>
</dbReference>
<dbReference type="Proteomes" id="UP000325081">
    <property type="component" value="Unassembled WGS sequence"/>
</dbReference>
<evidence type="ECO:0000313" key="4">
    <source>
        <dbReference type="Proteomes" id="UP000325081"/>
    </source>
</evidence>
<feature type="compositionally biased region" description="Basic and acidic residues" evidence="1">
    <location>
        <begin position="1"/>
        <end position="25"/>
    </location>
</feature>
<feature type="compositionally biased region" description="Polar residues" evidence="1">
    <location>
        <begin position="1439"/>
        <end position="1448"/>
    </location>
</feature>
<sequence>MPPEHLPWDRRDFRKHDRSSSDRRFTGGGGGRGGFGGGDHRWREQQHHPHAPPHPPPYHHHRSNPQQQRWYSDFRSSRPIPSGHGKQGGWGMHPDEAGRGFSPFGSRYGDRNLEDDNFRPFGSRGEGRYFRNSRENRGSFSQKDWKSPSWEPPVASSGGSGKLNDDLSNQKSVENAQTCPSNSNRVNNSENAETYHHNISKGNGPENIENNSKGNNSHLPPPDSIYSQPQTVLKEKNEKDGGTRDEPASSVQKSDKENAVGSMDWKLKWNRSGNLSSRGSGLSRSSNSKSTAVGSVEKIADVQLKNTAPVDTPAAVCVEPTARAPSDDTGSRKKPRLGWGEGLAKYEKKKVDGPEDGVSKDFVANSVSTTEAMQFTSVDVLHKSPKAVDVLDCASPATPSSVGCSSSPGVSLIPDLLYTLSNLPKARLLRALGPDFRGLTLRSMSNRTNIIVLFFIEYPVSVNMKCLVKQGSLFLAMPIEASENLSVVSAIKFCGLTCIEEKESIKAVKIDHDPANVSFSPSIMSQIHCEEPTFNLENLDLASIAKLSSLINGMLQPDDPASLETGHVRATSMNKLLAWKVTVLKALEVTESEIDVLETEFKSLVTEPGSCCSQPAASSLLPRECHSNSYEQVTVSSSVKPSLQVVPSGDMIVESPPADDEDSMSDEDEDDMSDEYEDSASDEDEDLTGVGSMYFDYHHIYEDILASNKVSANRALEELNKLLPTQQFPLDVLAAASVSSLQEDTSVIKHRFLMRKRSLMFKEKVLALKFKVFQHFWREGRVVSASKLRGKSHKKLDLSRTGFKKNRSSNRSRLSYSVGSSHKVPAEEVIEFITELLRESQMKPCRSTLKMPAMILDKGIKMSRFVSNNAIVEDPCAAERERSIINPWTPDETEIFIDKLSIFGKDFSKIASFLERKTVADCVEFYYKNHKSESFQRAKPGVTKQSKSQPTTYLVANGKRWNREANAASLDVLGEASMIAANVIETQQKKCAPSRIFLGESRSQKAPPPRIFHGPLERSNSLDNNDAVAADVLAGICGSLSSGEAMGSCITSSVDPTDGYHQRVASCVKRPLTPDVTQSVDDECSDESCGEMVDFTTDWTDEEKSFFVQAVSSYGKDFAMISQCLRTRSVEQCKIFFSKARKCLGLDRVTPGPGNAAVCGGGDVDGGDGSSDPEDDCVVQIGSVTANDDSECKMEVDPPEKCSRESDMPGTSESKPDFNKTCVESSQAPIDSVVAEPVSKDLSMGDDIPVDDKQVVDFNVDSKEQSCVAGAFTPELDVKTSVVSTTIVESVRVGEGSDHGQPNGGSSDADNDNKGLSKVSNGNHMEDNEGHELIVSDDNLENRKVEDVGANSTELNVVRCTPVEVKAENVSHPSVNSHSVSQNHPLEQNGHLESMDSSTLFSVPIKYQRHPDGLPDVCANGTSQNHPQKLSVTGDCQPHISSHSLSDSVEPSHILRGYPVSVQSLKEFNGEVIKHVPTQNVPMRDGKLNLDLHADFSLRKCSTELKSQIENVPFPPPQLPMRNHHHSGPQSGCSPDLDKPQQPSKNGDVKLFGKILISSQEKKTSSCDHDVSSNHNNGHHHHHQQPLALKFSGDDNAVVNLDSFQSKVGCNSYLTSSENNNSIPFKSFSCWDENRTTQPTIFPSLPDSTLLLAKYPTAFHNHSTPTLKFDQNDHHPFFQAREMNNGLSSDYQLLINRDLQQPFTMDNNMKQSQDVLFSGMQRRNGFGLVQGLQQQQQAARSMVGGQCSSGISDPVTAIKLHYAKAQSITVQAGNVIREEDTWRSNGDVGRGKRVLLTDLVEKV</sequence>
<evidence type="ECO:0000259" key="2">
    <source>
        <dbReference type="PROSITE" id="PS51293"/>
    </source>
</evidence>
<keyword evidence="3" id="KW-0675">Receptor</keyword>
<dbReference type="EMBL" id="BKCP01006527">
    <property type="protein sequence ID" value="GER43242.1"/>
    <property type="molecule type" value="Genomic_DNA"/>
</dbReference>
<dbReference type="CDD" id="cd00167">
    <property type="entry name" value="SANT"/>
    <property type="match status" value="1"/>
</dbReference>
<feature type="compositionally biased region" description="Basic and acidic residues" evidence="1">
    <location>
        <begin position="1563"/>
        <end position="1572"/>
    </location>
</feature>
<dbReference type="InterPro" id="IPR017884">
    <property type="entry name" value="SANT_dom"/>
</dbReference>
<dbReference type="InterPro" id="IPR001005">
    <property type="entry name" value="SANT/Myb"/>
</dbReference>
<feature type="region of interest" description="Disordered" evidence="1">
    <location>
        <begin position="1563"/>
        <end position="1586"/>
    </location>
</feature>
<dbReference type="OrthoDB" id="10258692at2759"/>
<feature type="compositionally biased region" description="Gly residues" evidence="1">
    <location>
        <begin position="26"/>
        <end position="37"/>
    </location>
</feature>
<feature type="region of interest" description="Disordered" evidence="1">
    <location>
        <begin position="1291"/>
        <end position="1328"/>
    </location>
</feature>
<feature type="region of interest" description="Disordered" evidence="1">
    <location>
        <begin position="1510"/>
        <end position="1545"/>
    </location>
</feature>
<feature type="domain" description="SANT" evidence="2">
    <location>
        <begin position="883"/>
        <end position="934"/>
    </location>
</feature>
<comment type="caution">
    <text evidence="3">The sequence shown here is derived from an EMBL/GenBank/DDBJ whole genome shotgun (WGS) entry which is preliminary data.</text>
</comment>
<gene>
    <name evidence="3" type="ORF">STAS_20080</name>
</gene>
<dbReference type="PANTHER" id="PTHR47340">
    <property type="entry name" value="DUPLICATED HOMEODOMAIN-LIKE SUPERFAMILY PROTEIN"/>
    <property type="match status" value="1"/>
</dbReference>
<organism evidence="3 4">
    <name type="scientific">Striga asiatica</name>
    <name type="common">Asiatic witchweed</name>
    <name type="synonym">Buchnera asiatica</name>
    <dbReference type="NCBI Taxonomy" id="4170"/>
    <lineage>
        <taxon>Eukaryota</taxon>
        <taxon>Viridiplantae</taxon>
        <taxon>Streptophyta</taxon>
        <taxon>Embryophyta</taxon>
        <taxon>Tracheophyta</taxon>
        <taxon>Spermatophyta</taxon>
        <taxon>Magnoliopsida</taxon>
        <taxon>eudicotyledons</taxon>
        <taxon>Gunneridae</taxon>
        <taxon>Pentapetalae</taxon>
        <taxon>asterids</taxon>
        <taxon>lamiids</taxon>
        <taxon>Lamiales</taxon>
        <taxon>Orobanchaceae</taxon>
        <taxon>Buchnereae</taxon>
        <taxon>Striga</taxon>
    </lineage>
</organism>
<name>A0A5A7QE80_STRAF</name>
<feature type="region of interest" description="Disordered" evidence="1">
    <location>
        <begin position="1423"/>
        <end position="1448"/>
    </location>
</feature>
<feature type="region of interest" description="Disordered" evidence="1">
    <location>
        <begin position="646"/>
        <end position="686"/>
    </location>
</feature>
<feature type="compositionally biased region" description="Basic and acidic residues" evidence="1">
    <location>
        <begin position="125"/>
        <end position="137"/>
    </location>
</feature>
<dbReference type="SMART" id="SM00717">
    <property type="entry name" value="SANT"/>
    <property type="match status" value="2"/>
</dbReference>
<feature type="compositionally biased region" description="Low complexity" evidence="1">
    <location>
        <begin position="270"/>
        <end position="288"/>
    </location>
</feature>
<feature type="region of interest" description="Disordered" evidence="1">
    <location>
        <begin position="1189"/>
        <end position="1221"/>
    </location>
</feature>
<accession>A0A5A7QE80</accession>
<dbReference type="PROSITE" id="PS51293">
    <property type="entry name" value="SANT"/>
    <property type="match status" value="2"/>
</dbReference>
<feature type="compositionally biased region" description="Acidic residues" evidence="1">
    <location>
        <begin position="657"/>
        <end position="686"/>
    </location>
</feature>
<proteinExistence type="predicted"/>
<feature type="compositionally biased region" description="Basic and acidic residues" evidence="1">
    <location>
        <begin position="233"/>
        <end position="258"/>
    </location>
</feature>
<feature type="compositionally biased region" description="Polar residues" evidence="1">
    <location>
        <begin position="208"/>
        <end position="218"/>
    </location>
</feature>
<dbReference type="Gene3D" id="1.10.10.60">
    <property type="entry name" value="Homeodomain-like"/>
    <property type="match status" value="1"/>
</dbReference>
<protein>
    <submittedName>
        <fullName evidence="3">Nuclear receptor corepressor</fullName>
    </submittedName>
</protein>
<reference evidence="4" key="1">
    <citation type="journal article" date="2019" name="Curr. Biol.">
        <title>Genome Sequence of Striga asiatica Provides Insight into the Evolution of Plant Parasitism.</title>
        <authorList>
            <person name="Yoshida S."/>
            <person name="Kim S."/>
            <person name="Wafula E.K."/>
            <person name="Tanskanen J."/>
            <person name="Kim Y.M."/>
            <person name="Honaas L."/>
            <person name="Yang Z."/>
            <person name="Spallek T."/>
            <person name="Conn C.E."/>
            <person name="Ichihashi Y."/>
            <person name="Cheong K."/>
            <person name="Cui S."/>
            <person name="Der J.P."/>
            <person name="Gundlach H."/>
            <person name="Jiao Y."/>
            <person name="Hori C."/>
            <person name="Ishida J.K."/>
            <person name="Kasahara H."/>
            <person name="Kiba T."/>
            <person name="Kim M.S."/>
            <person name="Koo N."/>
            <person name="Laohavisit A."/>
            <person name="Lee Y.H."/>
            <person name="Lumba S."/>
            <person name="McCourt P."/>
            <person name="Mortimer J.C."/>
            <person name="Mutuku J.M."/>
            <person name="Nomura T."/>
            <person name="Sasaki-Sekimoto Y."/>
            <person name="Seto Y."/>
            <person name="Wang Y."/>
            <person name="Wakatake T."/>
            <person name="Sakakibara H."/>
            <person name="Demura T."/>
            <person name="Yamaguchi S."/>
            <person name="Yoneyama K."/>
            <person name="Manabe R.I."/>
            <person name="Nelson D.C."/>
            <person name="Schulman A.H."/>
            <person name="Timko M.P."/>
            <person name="dePamphilis C.W."/>
            <person name="Choi D."/>
            <person name="Shirasu K."/>
        </authorList>
    </citation>
    <scope>NUCLEOTIDE SEQUENCE [LARGE SCALE GENOMIC DNA]</scope>
    <source>
        <strain evidence="4">cv. UVA1</strain>
    </source>
</reference>
<dbReference type="SUPFAM" id="SSF46689">
    <property type="entry name" value="Homeodomain-like"/>
    <property type="match status" value="2"/>
</dbReference>
<feature type="region of interest" description="Disordered" evidence="1">
    <location>
        <begin position="1"/>
        <end position="293"/>
    </location>
</feature>
<feature type="compositionally biased region" description="Basic and acidic residues" evidence="1">
    <location>
        <begin position="108"/>
        <end position="118"/>
    </location>
</feature>
<evidence type="ECO:0000256" key="1">
    <source>
        <dbReference type="SAM" id="MobiDB-lite"/>
    </source>
</evidence>
<dbReference type="PANTHER" id="PTHR47340:SF1">
    <property type="entry name" value="DUPLICATED HOMEODOMAIN-LIKE SUPERFAMILY PROTEIN"/>
    <property type="match status" value="1"/>
</dbReference>
<dbReference type="InterPro" id="IPR009057">
    <property type="entry name" value="Homeodomain-like_sf"/>
</dbReference>
<feature type="compositionally biased region" description="Polar residues" evidence="1">
    <location>
        <begin position="166"/>
        <end position="192"/>
    </location>
</feature>
<dbReference type="Pfam" id="PF00249">
    <property type="entry name" value="Myb_DNA-binding"/>
    <property type="match status" value="2"/>
</dbReference>
<feature type="compositionally biased region" description="Basic and acidic residues" evidence="1">
    <location>
        <begin position="1190"/>
        <end position="1207"/>
    </location>
</feature>
<evidence type="ECO:0000313" key="3">
    <source>
        <dbReference type="EMBL" id="GER43242.1"/>
    </source>
</evidence>
<keyword evidence="4" id="KW-1185">Reference proteome</keyword>